<gene>
    <name evidence="1" type="ORF">phiPLPE_46</name>
</gene>
<reference evidence="2" key="1">
    <citation type="journal article" date="2009" name="Environ. Microbiol. Rep.">
        <title>Isolation and genomic characterization of the first phage infecting Iodobacteria: ?PLPE, a myovirus having a novel set of features.</title>
        <authorList>
            <person name="Leblanc C."/>
            <person name="Caumont-Sarcos A."/>
            <person name="Comeau A.M."/>
            <person name="Krisch H.M."/>
        </authorList>
    </citation>
    <scope>NUCLEOTIDE SEQUENCE [LARGE SCALE GENOMIC DNA]</scope>
</reference>
<dbReference type="InterPro" id="IPR021808">
    <property type="entry name" value="DUF3383"/>
</dbReference>
<organism evidence="1 2">
    <name type="scientific">Iodobacter phage PhiPLPE</name>
    <dbReference type="NCBI Taxonomy" id="551895"/>
    <lineage>
        <taxon>Viruses</taxon>
        <taxon>Duplodnaviria</taxon>
        <taxon>Heunggongvirae</taxon>
        <taxon>Uroviricota</taxon>
        <taxon>Caudoviricetes</taxon>
        <taxon>Iodovirus</taxon>
        <taxon>Iodovirus PLPE</taxon>
    </lineage>
</organism>
<evidence type="ECO:0000313" key="2">
    <source>
        <dbReference type="Proteomes" id="UP000001862"/>
    </source>
</evidence>
<dbReference type="Pfam" id="PF11863">
    <property type="entry name" value="DUF3383"/>
    <property type="match status" value="1"/>
</dbReference>
<accession>B5AX65</accession>
<dbReference type="EMBL" id="EU876853">
    <property type="protein sequence ID" value="ACG60368.1"/>
    <property type="molecule type" value="Genomic_DNA"/>
</dbReference>
<protein>
    <recommendedName>
        <fullName evidence="3">DUF3383 family protein</fullName>
    </recommendedName>
</protein>
<name>B5AX65_9CAUD</name>
<sequence length="380" mass="41750">MSYDVNNIIQINTAISPQGLGFANFASAVMFAPETELPVGFLKDTYRVYNSMKSLAVDFPSTTETYKAMNRWLGGIPATRSVTVWGAATADATPVVTLDKANNQLWWYWSFFTAPIYADVTKVNLIAQWHNTNERFFMDCQTGANATAIRDQALNTDIASVLTTSGVRFASTVAHATDPYAGIAVCKWAAAVNYSAAKSTITLEGKKLSGVTAEDLTDTAYAAMTKPTKKCGFYTIVDLQGSVDNGRFINSWTHSSYGEYIDDVVNLSAFVNYLKVSLYNAIENQTTKLGQDPIGQSVLIGAARAVCEQFVRNDYLGPRNYTDPDDGVYKYTAGYEILTKPEEILNLLDADRAARKAAPLRIRIFRKGAIHQVAVDVNVY</sequence>
<dbReference type="RefSeq" id="YP_002128480.1">
    <property type="nucleotide sequence ID" value="NC_011142.1"/>
</dbReference>
<dbReference type="OrthoDB" id="7288at10239"/>
<proteinExistence type="predicted"/>
<evidence type="ECO:0008006" key="3">
    <source>
        <dbReference type="Google" id="ProtNLM"/>
    </source>
</evidence>
<dbReference type="KEGG" id="vg:6779475"/>
<dbReference type="GeneID" id="6779475"/>
<evidence type="ECO:0000313" key="1">
    <source>
        <dbReference type="EMBL" id="ACG60368.1"/>
    </source>
</evidence>
<keyword evidence="2" id="KW-1185">Reference proteome</keyword>
<dbReference type="Proteomes" id="UP000001862">
    <property type="component" value="Segment"/>
</dbReference>